<evidence type="ECO:0000256" key="1">
    <source>
        <dbReference type="SAM" id="Coils"/>
    </source>
</evidence>
<sequence>MQKAATLVELDSLSNLVNQKREELNPVLQEDAKLKRERHEREEKERQEQAARIREGHETLWQHYLAILPWYIPCPKYVEDVVRTFLVKNGYYDWAGVLGSQLALVNELKWEDNMDKLEPLFHELLNIITGHPGEKDRIIEVMEQRRLRLLTARDEDIIDAFNEWLNSEKDEEFVEGALKLAGIFKRLAEERYIDTDELLKKEALLPKEPAKDKRHKADKARQTLAA</sequence>
<dbReference type="EMBL" id="BART01026162">
    <property type="protein sequence ID" value="GAG93549.1"/>
    <property type="molecule type" value="Genomic_DNA"/>
</dbReference>
<evidence type="ECO:0000313" key="2">
    <source>
        <dbReference type="EMBL" id="GAG93549.1"/>
    </source>
</evidence>
<dbReference type="AlphaFoldDB" id="X1BCA0"/>
<accession>X1BCA0</accession>
<feature type="non-terminal residue" evidence="2">
    <location>
        <position position="226"/>
    </location>
</feature>
<keyword evidence="1" id="KW-0175">Coiled coil</keyword>
<proteinExistence type="predicted"/>
<name>X1BCA0_9ZZZZ</name>
<organism evidence="2">
    <name type="scientific">marine sediment metagenome</name>
    <dbReference type="NCBI Taxonomy" id="412755"/>
    <lineage>
        <taxon>unclassified sequences</taxon>
        <taxon>metagenomes</taxon>
        <taxon>ecological metagenomes</taxon>
    </lineage>
</organism>
<reference evidence="2" key="1">
    <citation type="journal article" date="2014" name="Front. Microbiol.">
        <title>High frequency of phylogenetically diverse reductive dehalogenase-homologous genes in deep subseafloor sedimentary metagenomes.</title>
        <authorList>
            <person name="Kawai M."/>
            <person name="Futagami T."/>
            <person name="Toyoda A."/>
            <person name="Takaki Y."/>
            <person name="Nishi S."/>
            <person name="Hori S."/>
            <person name="Arai W."/>
            <person name="Tsubouchi T."/>
            <person name="Morono Y."/>
            <person name="Uchiyama I."/>
            <person name="Ito T."/>
            <person name="Fujiyama A."/>
            <person name="Inagaki F."/>
            <person name="Takami H."/>
        </authorList>
    </citation>
    <scope>NUCLEOTIDE SEQUENCE</scope>
    <source>
        <strain evidence="2">Expedition CK06-06</strain>
    </source>
</reference>
<protein>
    <submittedName>
        <fullName evidence="2">Uncharacterized protein</fullName>
    </submittedName>
</protein>
<gene>
    <name evidence="2" type="ORF">S01H4_46750</name>
</gene>
<comment type="caution">
    <text evidence="2">The sequence shown here is derived from an EMBL/GenBank/DDBJ whole genome shotgun (WGS) entry which is preliminary data.</text>
</comment>
<feature type="coiled-coil region" evidence="1">
    <location>
        <begin position="27"/>
        <end position="54"/>
    </location>
</feature>